<name>X1USM4_9ZZZZ</name>
<reference evidence="1" key="1">
    <citation type="journal article" date="2014" name="Front. Microbiol.">
        <title>High frequency of phylogenetically diverse reductive dehalogenase-homologous genes in deep subseafloor sedimentary metagenomes.</title>
        <authorList>
            <person name="Kawai M."/>
            <person name="Futagami T."/>
            <person name="Toyoda A."/>
            <person name="Takaki Y."/>
            <person name="Nishi S."/>
            <person name="Hori S."/>
            <person name="Arai W."/>
            <person name="Tsubouchi T."/>
            <person name="Morono Y."/>
            <person name="Uchiyama I."/>
            <person name="Ito T."/>
            <person name="Fujiyama A."/>
            <person name="Inagaki F."/>
            <person name="Takami H."/>
        </authorList>
    </citation>
    <scope>NUCLEOTIDE SEQUENCE</scope>
    <source>
        <strain evidence="1">Expedition CK06-06</strain>
    </source>
</reference>
<dbReference type="AlphaFoldDB" id="X1USM4"/>
<evidence type="ECO:0000313" key="1">
    <source>
        <dbReference type="EMBL" id="GAJ02906.1"/>
    </source>
</evidence>
<protein>
    <submittedName>
        <fullName evidence="1">Uncharacterized protein</fullName>
    </submittedName>
</protein>
<accession>X1USM4</accession>
<sequence length="39" mass="4640">LELVTCYNDFYFIYRLLKNPSNCLLKNVNNSNILFKPKS</sequence>
<proteinExistence type="predicted"/>
<organism evidence="1">
    <name type="scientific">marine sediment metagenome</name>
    <dbReference type="NCBI Taxonomy" id="412755"/>
    <lineage>
        <taxon>unclassified sequences</taxon>
        <taxon>metagenomes</taxon>
        <taxon>ecological metagenomes</taxon>
    </lineage>
</organism>
<feature type="non-terminal residue" evidence="1">
    <location>
        <position position="1"/>
    </location>
</feature>
<comment type="caution">
    <text evidence="1">The sequence shown here is derived from an EMBL/GenBank/DDBJ whole genome shotgun (WGS) entry which is preliminary data.</text>
</comment>
<gene>
    <name evidence="1" type="ORF">S12H4_53377</name>
</gene>
<dbReference type="EMBL" id="BARW01033972">
    <property type="protein sequence ID" value="GAJ02906.1"/>
    <property type="molecule type" value="Genomic_DNA"/>
</dbReference>